<dbReference type="Pfam" id="PF03478">
    <property type="entry name" value="Beta-prop_KIB1-4"/>
    <property type="match status" value="1"/>
</dbReference>
<comment type="caution">
    <text evidence="2">The sequence shown here is derived from an EMBL/GenBank/DDBJ whole genome shotgun (WGS) entry which is preliminary data.</text>
</comment>
<dbReference type="PANTHER" id="PTHR44259">
    <property type="entry name" value="OS07G0183000 PROTEIN-RELATED"/>
    <property type="match status" value="1"/>
</dbReference>
<dbReference type="InterPro" id="IPR036047">
    <property type="entry name" value="F-box-like_dom_sf"/>
</dbReference>
<feature type="domain" description="F-box" evidence="1">
    <location>
        <begin position="7"/>
        <end position="48"/>
    </location>
</feature>
<organism evidence="2 3">
    <name type="scientific">Thalictrum thalictroides</name>
    <name type="common">Rue-anemone</name>
    <name type="synonym">Anemone thalictroides</name>
    <dbReference type="NCBI Taxonomy" id="46969"/>
    <lineage>
        <taxon>Eukaryota</taxon>
        <taxon>Viridiplantae</taxon>
        <taxon>Streptophyta</taxon>
        <taxon>Embryophyta</taxon>
        <taxon>Tracheophyta</taxon>
        <taxon>Spermatophyta</taxon>
        <taxon>Magnoliopsida</taxon>
        <taxon>Ranunculales</taxon>
        <taxon>Ranunculaceae</taxon>
        <taxon>Thalictroideae</taxon>
        <taxon>Thalictrum</taxon>
    </lineage>
</organism>
<evidence type="ECO:0000313" key="2">
    <source>
        <dbReference type="EMBL" id="KAF5186608.1"/>
    </source>
</evidence>
<keyword evidence="3" id="KW-1185">Reference proteome</keyword>
<dbReference type="AlphaFoldDB" id="A0A7J6VPW7"/>
<dbReference type="InterPro" id="IPR005174">
    <property type="entry name" value="KIB1-4_b-propeller"/>
</dbReference>
<name>A0A7J6VPW7_THATH</name>
<evidence type="ECO:0000313" key="3">
    <source>
        <dbReference type="Proteomes" id="UP000554482"/>
    </source>
</evidence>
<dbReference type="EMBL" id="JABWDY010029043">
    <property type="protein sequence ID" value="KAF5186608.1"/>
    <property type="molecule type" value="Genomic_DNA"/>
</dbReference>
<dbReference type="InterPro" id="IPR050942">
    <property type="entry name" value="F-box_BR-signaling"/>
</dbReference>
<gene>
    <name evidence="2" type="ORF">FRX31_023806</name>
</gene>
<dbReference type="Pfam" id="PF00646">
    <property type="entry name" value="F-box"/>
    <property type="match status" value="1"/>
</dbReference>
<dbReference type="PANTHER" id="PTHR44259:SF114">
    <property type="entry name" value="OS06G0707300 PROTEIN"/>
    <property type="match status" value="1"/>
</dbReference>
<dbReference type="SUPFAM" id="SSF81383">
    <property type="entry name" value="F-box domain"/>
    <property type="match status" value="1"/>
</dbReference>
<dbReference type="OrthoDB" id="1523976at2759"/>
<reference evidence="2 3" key="1">
    <citation type="submission" date="2020-06" db="EMBL/GenBank/DDBJ databases">
        <title>Transcriptomic and genomic resources for Thalictrum thalictroides and T. hernandezii: Facilitating candidate gene discovery in an emerging model plant lineage.</title>
        <authorList>
            <person name="Arias T."/>
            <person name="Riano-Pachon D.M."/>
            <person name="Di Stilio V.S."/>
        </authorList>
    </citation>
    <scope>NUCLEOTIDE SEQUENCE [LARGE SCALE GENOMIC DNA]</scope>
    <source>
        <strain evidence="3">cv. WT478/WT964</strain>
        <tissue evidence="2">Leaves</tissue>
    </source>
</reference>
<sequence>MDSWINLNEDLLEEIVLRLGSFNDYLRLSLVCKVWQSILSKRLKNLPTTLPCLMLPYDKKDDTHCDFFSIFTGEGGKVYNLQVPEALNTLCIGSSKGWLVRLEDGPSIRLINPLTSIQFELPPIYTFPNVLEYCPERTGEEYTIQMAYYESYLNFPISLAKMKHKLIHKVVLSSSPITDNNCFAMAIYGDRFKLACCRLGDDRWKSIEGEWNPFEDVMHYDGKFYAVDYQGMVIVLPDEEIEAKSAPKAEHFARLPSEYKFSLHKLYLVISCDGELLIVDRDIEETQSKFYETVDFKIFKLNKNSETKSRWCEVETLGEQVLFLGINESFSISSHHLVQCSRKGNCIYFTDDDYESQDHLRQNVAGSDLGVFYLNREKTRFQTLPLPLQGYNGRRKRIWPPPIWLMPNPIVTTNP</sequence>
<dbReference type="SMART" id="SM00256">
    <property type="entry name" value="FBOX"/>
    <property type="match status" value="1"/>
</dbReference>
<accession>A0A7J6VPW7</accession>
<evidence type="ECO:0000259" key="1">
    <source>
        <dbReference type="SMART" id="SM00256"/>
    </source>
</evidence>
<dbReference type="Proteomes" id="UP000554482">
    <property type="component" value="Unassembled WGS sequence"/>
</dbReference>
<protein>
    <recommendedName>
        <fullName evidence="1">F-box domain-containing protein</fullName>
    </recommendedName>
</protein>
<dbReference type="InterPro" id="IPR001810">
    <property type="entry name" value="F-box_dom"/>
</dbReference>
<proteinExistence type="predicted"/>